<dbReference type="GeneID" id="86064137"/>
<proteinExistence type="inferred from homology"/>
<feature type="active site" description="Schiff-base intermediate with acetaldehyde" evidence="7">
    <location>
        <position position="152"/>
    </location>
</feature>
<evidence type="ECO:0000256" key="1">
    <source>
        <dbReference type="ARBA" id="ARBA00010936"/>
    </source>
</evidence>
<evidence type="ECO:0000256" key="4">
    <source>
        <dbReference type="ARBA" id="ARBA00023270"/>
    </source>
</evidence>
<comment type="caution">
    <text evidence="8">The sequence shown here is derived from an EMBL/GenBank/DDBJ whole genome shotgun (WGS) entry which is preliminary data.</text>
</comment>
<evidence type="ECO:0000256" key="2">
    <source>
        <dbReference type="ARBA" id="ARBA00022490"/>
    </source>
</evidence>
<dbReference type="Gene3D" id="3.20.20.70">
    <property type="entry name" value="Aldolase class I"/>
    <property type="match status" value="1"/>
</dbReference>
<dbReference type="EMBL" id="QJKD01000017">
    <property type="protein sequence ID" value="PXX48487.1"/>
    <property type="molecule type" value="Genomic_DNA"/>
</dbReference>
<dbReference type="GO" id="GO:0005737">
    <property type="term" value="C:cytoplasm"/>
    <property type="evidence" value="ECO:0007669"/>
    <property type="project" value="UniProtKB-SubCell"/>
</dbReference>
<evidence type="ECO:0000256" key="7">
    <source>
        <dbReference type="HAMAP-Rule" id="MF_00114"/>
    </source>
</evidence>
<dbReference type="GO" id="GO:0009264">
    <property type="term" value="P:deoxyribonucleotide catabolic process"/>
    <property type="evidence" value="ECO:0007669"/>
    <property type="project" value="UniProtKB-UniRule"/>
</dbReference>
<evidence type="ECO:0000256" key="3">
    <source>
        <dbReference type="ARBA" id="ARBA00023239"/>
    </source>
</evidence>
<dbReference type="SUPFAM" id="SSF51569">
    <property type="entry name" value="Aldolase"/>
    <property type="match status" value="1"/>
</dbReference>
<dbReference type="CDD" id="cd00959">
    <property type="entry name" value="DeoC"/>
    <property type="match status" value="1"/>
</dbReference>
<dbReference type="SMART" id="SM01133">
    <property type="entry name" value="DeoC"/>
    <property type="match status" value="1"/>
</dbReference>
<evidence type="ECO:0000313" key="9">
    <source>
        <dbReference type="Proteomes" id="UP000248057"/>
    </source>
</evidence>
<comment type="subcellular location">
    <subcellularLocation>
        <location evidence="7">Cytoplasm</location>
    </subcellularLocation>
</comment>
<feature type="active site" description="Proton donor/acceptor" evidence="7">
    <location>
        <position position="90"/>
    </location>
</feature>
<comment type="pathway">
    <text evidence="7">Carbohydrate degradation; 2-deoxy-D-ribose 1-phosphate degradation; D-glyceraldehyde 3-phosphate and acetaldehyde from 2-deoxy-alpha-D-ribose 1-phosphate: step 2/2.</text>
</comment>
<dbReference type="EC" id="4.1.2.4" evidence="7"/>
<reference evidence="8 9" key="1">
    <citation type="submission" date="2018-05" db="EMBL/GenBank/DDBJ databases">
        <title>Genomic Encyclopedia of Type Strains, Phase IV (KMG-IV): sequencing the most valuable type-strain genomes for metagenomic binning, comparative biology and taxonomic classification.</title>
        <authorList>
            <person name="Goeker M."/>
        </authorList>
    </citation>
    <scope>NUCLEOTIDE SEQUENCE [LARGE SCALE GENOMIC DNA]</scope>
    <source>
        <strain evidence="8 9">DSM 24995</strain>
    </source>
</reference>
<dbReference type="Pfam" id="PF01791">
    <property type="entry name" value="DeoC"/>
    <property type="match status" value="1"/>
</dbReference>
<dbReference type="InterPro" id="IPR013785">
    <property type="entry name" value="Aldolase_TIM"/>
</dbReference>
<dbReference type="HAMAP" id="MF_00114">
    <property type="entry name" value="DeoC_type1"/>
    <property type="match status" value="1"/>
</dbReference>
<evidence type="ECO:0000256" key="6">
    <source>
        <dbReference type="ARBA" id="ARBA00056337"/>
    </source>
</evidence>
<dbReference type="InterPro" id="IPR002915">
    <property type="entry name" value="DeoC/FbaB/LacD_aldolase"/>
</dbReference>
<dbReference type="FunFam" id="3.20.20.70:FF:000044">
    <property type="entry name" value="Deoxyribose-phosphate aldolase"/>
    <property type="match status" value="1"/>
</dbReference>
<sequence length="222" mass="24080">MDQKILSAVDHTLLTQTATWAEVKQICDDAVEYRTASVCIPPSYVKRAKEYVGDRMKVCTVIGFPNGYQTAEVKVFETEDAVRNGADEIDMVISIGALKDGDYETVKSEIQAVKAACKRRILKVIIETCLLTEDEKITMCRIISESGADFIKTSTGFSKAGATFGDIALFKAHVDAGVKIKAAGGIGSEADAEKFLALGADRLGTSRIVKLAKQEHVESDSY</sequence>
<comment type="similarity">
    <text evidence="1 7">Belongs to the DeoC/FbaB aldolase family. DeoC type 1 subfamily.</text>
</comment>
<name>A0A2V3XZI9_9FIRM</name>
<keyword evidence="3 7" id="KW-0456">Lyase</keyword>
<dbReference type="PANTHER" id="PTHR10889">
    <property type="entry name" value="DEOXYRIBOSE-PHOSPHATE ALDOLASE"/>
    <property type="match status" value="1"/>
</dbReference>
<keyword evidence="9" id="KW-1185">Reference proteome</keyword>
<dbReference type="NCBIfam" id="TIGR00126">
    <property type="entry name" value="deoC"/>
    <property type="match status" value="1"/>
</dbReference>
<dbReference type="InterPro" id="IPR011343">
    <property type="entry name" value="DeoC"/>
</dbReference>
<dbReference type="RefSeq" id="WP_110325258.1">
    <property type="nucleotide sequence ID" value="NZ_QJKD01000017.1"/>
</dbReference>
<dbReference type="PIRSF" id="PIRSF001357">
    <property type="entry name" value="DeoC"/>
    <property type="match status" value="1"/>
</dbReference>
<dbReference type="GO" id="GO:0006018">
    <property type="term" value="P:2-deoxyribose 1-phosphate catabolic process"/>
    <property type="evidence" value="ECO:0007669"/>
    <property type="project" value="UniProtKB-UniRule"/>
</dbReference>
<gene>
    <name evidence="7" type="primary">deoC</name>
    <name evidence="8" type="ORF">DFR60_11771</name>
</gene>
<evidence type="ECO:0000313" key="8">
    <source>
        <dbReference type="EMBL" id="PXX48487.1"/>
    </source>
</evidence>
<comment type="catalytic activity">
    <reaction evidence="5 7">
        <text>2-deoxy-D-ribose 5-phosphate = D-glyceraldehyde 3-phosphate + acetaldehyde</text>
        <dbReference type="Rhea" id="RHEA:12821"/>
        <dbReference type="ChEBI" id="CHEBI:15343"/>
        <dbReference type="ChEBI" id="CHEBI:59776"/>
        <dbReference type="ChEBI" id="CHEBI:62877"/>
        <dbReference type="EC" id="4.1.2.4"/>
    </reaction>
</comment>
<keyword evidence="4 7" id="KW-0704">Schiff base</keyword>
<feature type="active site" description="Proton donor/acceptor" evidence="7">
    <location>
        <position position="181"/>
    </location>
</feature>
<dbReference type="PANTHER" id="PTHR10889:SF1">
    <property type="entry name" value="DEOXYRIBOSE-PHOSPHATE ALDOLASE"/>
    <property type="match status" value="1"/>
</dbReference>
<dbReference type="AlphaFoldDB" id="A0A2V3XZI9"/>
<keyword evidence="2 7" id="KW-0963">Cytoplasm</keyword>
<dbReference type="Proteomes" id="UP000248057">
    <property type="component" value="Unassembled WGS sequence"/>
</dbReference>
<dbReference type="UniPathway" id="UPA00002">
    <property type="reaction ID" value="UER00468"/>
</dbReference>
<evidence type="ECO:0000256" key="5">
    <source>
        <dbReference type="ARBA" id="ARBA00048791"/>
    </source>
</evidence>
<dbReference type="GO" id="GO:0016052">
    <property type="term" value="P:carbohydrate catabolic process"/>
    <property type="evidence" value="ECO:0007669"/>
    <property type="project" value="TreeGrafter"/>
</dbReference>
<comment type="function">
    <text evidence="6 7">Catalyzes a reversible aldol reaction between acetaldehyde and D-glyceraldehyde 3-phosphate to generate 2-deoxy-D-ribose 5-phosphate.</text>
</comment>
<dbReference type="InterPro" id="IPR028581">
    <property type="entry name" value="DeoC_typeI"/>
</dbReference>
<protein>
    <recommendedName>
        <fullName evidence="7">Deoxyribose-phosphate aldolase</fullName>
        <shortName evidence="7">DERA</shortName>
        <ecNumber evidence="7">4.1.2.4</ecNumber>
    </recommendedName>
    <alternativeName>
        <fullName evidence="7">2-deoxy-D-ribose 5-phosphate aldolase</fullName>
    </alternativeName>
    <alternativeName>
        <fullName evidence="7">Phosphodeoxyriboaldolase</fullName>
        <shortName evidence="7">Deoxyriboaldolase</shortName>
    </alternativeName>
</protein>
<accession>A0A2V3XZI9</accession>
<dbReference type="GO" id="GO:0004139">
    <property type="term" value="F:deoxyribose-phosphate aldolase activity"/>
    <property type="evidence" value="ECO:0007669"/>
    <property type="project" value="UniProtKB-UniRule"/>
</dbReference>
<organism evidence="8 9">
    <name type="scientific">Hungatella effluvii</name>
    <dbReference type="NCBI Taxonomy" id="1096246"/>
    <lineage>
        <taxon>Bacteria</taxon>
        <taxon>Bacillati</taxon>
        <taxon>Bacillota</taxon>
        <taxon>Clostridia</taxon>
        <taxon>Lachnospirales</taxon>
        <taxon>Lachnospiraceae</taxon>
        <taxon>Hungatella</taxon>
    </lineage>
</organism>